<dbReference type="Proteomes" id="UP000765509">
    <property type="component" value="Unassembled WGS sequence"/>
</dbReference>
<organism evidence="1 2">
    <name type="scientific">Austropuccinia psidii MF-1</name>
    <dbReference type="NCBI Taxonomy" id="1389203"/>
    <lineage>
        <taxon>Eukaryota</taxon>
        <taxon>Fungi</taxon>
        <taxon>Dikarya</taxon>
        <taxon>Basidiomycota</taxon>
        <taxon>Pucciniomycotina</taxon>
        <taxon>Pucciniomycetes</taxon>
        <taxon>Pucciniales</taxon>
        <taxon>Sphaerophragmiaceae</taxon>
        <taxon>Austropuccinia</taxon>
    </lineage>
</organism>
<dbReference type="EMBL" id="AVOT02005733">
    <property type="protein sequence ID" value="MBW0479836.1"/>
    <property type="molecule type" value="Genomic_DNA"/>
</dbReference>
<keyword evidence="2" id="KW-1185">Reference proteome</keyword>
<evidence type="ECO:0000313" key="2">
    <source>
        <dbReference type="Proteomes" id="UP000765509"/>
    </source>
</evidence>
<dbReference type="AlphaFoldDB" id="A0A9Q3C7D6"/>
<gene>
    <name evidence="1" type="ORF">O181_019551</name>
</gene>
<evidence type="ECO:0000313" key="1">
    <source>
        <dbReference type="EMBL" id="MBW0479836.1"/>
    </source>
</evidence>
<protein>
    <submittedName>
        <fullName evidence="1">Uncharacterized protein</fullName>
    </submittedName>
</protein>
<comment type="caution">
    <text evidence="1">The sequence shown here is derived from an EMBL/GenBank/DDBJ whole genome shotgun (WGS) entry which is preliminary data.</text>
</comment>
<sequence length="126" mass="14399">MCIENLLNPISEQADKYVILPIPTDEQLAVNLSNTIITAEKKHQSEVDQDYDDDITKAEKIPLTLKEVTIACSRIHYSLSSQTDSAKHPSWKSHLNELLKLKNHLNLSQEANEVQKTLNYCFEPCY</sequence>
<accession>A0A9Q3C7D6</accession>
<reference evidence="1" key="1">
    <citation type="submission" date="2021-03" db="EMBL/GenBank/DDBJ databases">
        <title>Draft genome sequence of rust myrtle Austropuccinia psidii MF-1, a brazilian biotype.</title>
        <authorList>
            <person name="Quecine M.C."/>
            <person name="Pachon D.M.R."/>
            <person name="Bonatelli M.L."/>
            <person name="Correr F.H."/>
            <person name="Franceschini L.M."/>
            <person name="Leite T.F."/>
            <person name="Margarido G.R.A."/>
            <person name="Almeida C.A."/>
            <person name="Ferrarezi J.A."/>
            <person name="Labate C.A."/>
        </authorList>
    </citation>
    <scope>NUCLEOTIDE SEQUENCE</scope>
    <source>
        <strain evidence="1">MF-1</strain>
    </source>
</reference>
<name>A0A9Q3C7D6_9BASI</name>
<proteinExistence type="predicted"/>